<reference evidence="4" key="1">
    <citation type="submission" date="2024-05" db="EMBL/GenBank/DDBJ databases">
        <title>Isolation and characterization of Sporomusa carbonis sp. nov., a carboxydotrophic hydrogenogen in the genus of Sporomusa isolated from a charcoal burning pile.</title>
        <authorList>
            <person name="Boeer T."/>
            <person name="Rosenbaum F."/>
            <person name="Eysell L."/>
            <person name="Mueller V."/>
            <person name="Daniel R."/>
            <person name="Poehlein A."/>
        </authorList>
    </citation>
    <scope>NUCLEOTIDE SEQUENCE [LARGE SCALE GENOMIC DNA]</scope>
    <source>
        <strain evidence="4">DSM 10669</strain>
    </source>
</reference>
<dbReference type="SUPFAM" id="SSF54631">
    <property type="entry name" value="CBS-domain pair"/>
    <property type="match status" value="1"/>
</dbReference>
<organism evidence="4 5">
    <name type="scientific">Sporomusa silvacetica DSM 10669</name>
    <dbReference type="NCBI Taxonomy" id="1123289"/>
    <lineage>
        <taxon>Bacteria</taxon>
        <taxon>Bacillati</taxon>
        <taxon>Bacillota</taxon>
        <taxon>Negativicutes</taxon>
        <taxon>Selenomonadales</taxon>
        <taxon>Sporomusaceae</taxon>
        <taxon>Sporomusa</taxon>
    </lineage>
</organism>
<evidence type="ECO:0000313" key="5">
    <source>
        <dbReference type="Proteomes" id="UP000216752"/>
    </source>
</evidence>
<gene>
    <name evidence="4" type="ORF">SPSIL_013430</name>
</gene>
<dbReference type="InterPro" id="IPR000644">
    <property type="entry name" value="CBS_dom"/>
</dbReference>
<dbReference type="SUPFAM" id="SSF55073">
    <property type="entry name" value="Nucleotide cyclase"/>
    <property type="match status" value="1"/>
</dbReference>
<dbReference type="InterPro" id="IPR046342">
    <property type="entry name" value="CBS_dom_sf"/>
</dbReference>
<dbReference type="PANTHER" id="PTHR45138">
    <property type="entry name" value="REGULATORY COMPONENTS OF SENSORY TRANSDUCTION SYSTEM"/>
    <property type="match status" value="1"/>
</dbReference>
<keyword evidence="1" id="KW-0129">CBS domain</keyword>
<dbReference type="CDD" id="cd01949">
    <property type="entry name" value="GGDEF"/>
    <property type="match status" value="1"/>
</dbReference>
<evidence type="ECO:0000313" key="4">
    <source>
        <dbReference type="EMBL" id="XFO65234.1"/>
    </source>
</evidence>
<evidence type="ECO:0000259" key="3">
    <source>
        <dbReference type="PROSITE" id="PS51371"/>
    </source>
</evidence>
<name>A0ABZ3III0_9FIRM</name>
<proteinExistence type="predicted"/>
<protein>
    <recommendedName>
        <fullName evidence="6">Diguanylate cyclase</fullName>
    </recommendedName>
</protein>
<dbReference type="InterPro" id="IPR050469">
    <property type="entry name" value="Diguanylate_Cyclase"/>
</dbReference>
<feature type="domain" description="GGDEF" evidence="2">
    <location>
        <begin position="144"/>
        <end position="287"/>
    </location>
</feature>
<dbReference type="EMBL" id="CP155573">
    <property type="protein sequence ID" value="XFO65234.1"/>
    <property type="molecule type" value="Genomic_DNA"/>
</dbReference>
<dbReference type="InterPro" id="IPR029787">
    <property type="entry name" value="Nucleotide_cyclase"/>
</dbReference>
<evidence type="ECO:0008006" key="6">
    <source>
        <dbReference type="Google" id="ProtNLM"/>
    </source>
</evidence>
<dbReference type="PROSITE" id="PS51371">
    <property type="entry name" value="CBS"/>
    <property type="match status" value="2"/>
</dbReference>
<accession>A0ABZ3III0</accession>
<dbReference type="NCBIfam" id="TIGR00254">
    <property type="entry name" value="GGDEF"/>
    <property type="match status" value="1"/>
</dbReference>
<evidence type="ECO:0000259" key="2">
    <source>
        <dbReference type="PROSITE" id="PS50887"/>
    </source>
</evidence>
<dbReference type="Gene3D" id="3.10.580.10">
    <property type="entry name" value="CBS-domain"/>
    <property type="match status" value="1"/>
</dbReference>
<dbReference type="PROSITE" id="PS50887">
    <property type="entry name" value="GGDEF"/>
    <property type="match status" value="1"/>
</dbReference>
<evidence type="ECO:0000256" key="1">
    <source>
        <dbReference type="PROSITE-ProRule" id="PRU00703"/>
    </source>
</evidence>
<sequence>MIRYVFDIMIKKYFIVDVLDGLRYIQSLVSENQCDGFPVMEDDQIVGVLTYKDLLQAHPNRIAADAMSDHIVYIDAHSSIWKAKEVFDTNNTDLLLVLDNNHLVGIITKSLLEVELGKHTDLLTELPKSDFIYYNATRLIESNQEMSLAFFDVNNFGLIDKEHGHIAGDIILKELGTILKTNMAEQTYVSRFGGDEFLVLTPYYVDKCFIFAQNLLRIISRYTFHKNISVTVSAGIVERKKTQENSQNILRTISNLINLASLASTKAKKDKCELSIASNNTTCNFSG</sequence>
<dbReference type="Pfam" id="PF00990">
    <property type="entry name" value="GGDEF"/>
    <property type="match status" value="1"/>
</dbReference>
<dbReference type="PANTHER" id="PTHR45138:SF9">
    <property type="entry name" value="DIGUANYLATE CYCLASE DGCM-RELATED"/>
    <property type="match status" value="1"/>
</dbReference>
<dbReference type="InterPro" id="IPR000160">
    <property type="entry name" value="GGDEF_dom"/>
</dbReference>
<dbReference type="InterPro" id="IPR043128">
    <property type="entry name" value="Rev_trsase/Diguanyl_cyclase"/>
</dbReference>
<dbReference type="Gene3D" id="3.30.70.270">
    <property type="match status" value="1"/>
</dbReference>
<keyword evidence="5" id="KW-1185">Reference proteome</keyword>
<feature type="domain" description="CBS" evidence="3">
    <location>
        <begin position="67"/>
        <end position="122"/>
    </location>
</feature>
<dbReference type="Proteomes" id="UP000216752">
    <property type="component" value="Chromosome"/>
</dbReference>
<dbReference type="Pfam" id="PF00571">
    <property type="entry name" value="CBS"/>
    <property type="match status" value="2"/>
</dbReference>
<dbReference type="SMART" id="SM00267">
    <property type="entry name" value="GGDEF"/>
    <property type="match status" value="1"/>
</dbReference>
<dbReference type="SMART" id="SM00116">
    <property type="entry name" value="CBS"/>
    <property type="match status" value="2"/>
</dbReference>
<feature type="domain" description="CBS" evidence="3">
    <location>
        <begin position="9"/>
        <end position="64"/>
    </location>
</feature>